<dbReference type="RefSeq" id="WP_257595704.1">
    <property type="nucleotide sequence ID" value="NZ_JANKHH010000004.1"/>
</dbReference>
<dbReference type="Proteomes" id="UP001206067">
    <property type="component" value="Unassembled WGS sequence"/>
</dbReference>
<dbReference type="Gene3D" id="1.10.10.10">
    <property type="entry name" value="Winged helix-like DNA-binding domain superfamily/Winged helix DNA-binding domain"/>
    <property type="match status" value="1"/>
</dbReference>
<organism evidence="5 6">
    <name type="scientific">Parerythrobacter lacustris</name>
    <dbReference type="NCBI Taxonomy" id="2969984"/>
    <lineage>
        <taxon>Bacteria</taxon>
        <taxon>Pseudomonadati</taxon>
        <taxon>Pseudomonadota</taxon>
        <taxon>Alphaproteobacteria</taxon>
        <taxon>Sphingomonadales</taxon>
        <taxon>Erythrobacteraceae</taxon>
        <taxon>Parerythrobacter</taxon>
    </lineage>
</organism>
<evidence type="ECO:0000313" key="5">
    <source>
        <dbReference type="EMBL" id="MCR2833926.1"/>
    </source>
</evidence>
<dbReference type="InterPro" id="IPR036693">
    <property type="entry name" value="TF_LuxR_autoind-bd_dom_sf"/>
</dbReference>
<comment type="caution">
    <text evidence="5">The sequence shown here is derived from an EMBL/GenBank/DDBJ whole genome shotgun (WGS) entry which is preliminary data.</text>
</comment>
<keyword evidence="1" id="KW-0805">Transcription regulation</keyword>
<dbReference type="InterPro" id="IPR016032">
    <property type="entry name" value="Sig_transdc_resp-reg_C-effctor"/>
</dbReference>
<dbReference type="PANTHER" id="PTHR44688">
    <property type="entry name" value="DNA-BINDING TRANSCRIPTIONAL ACTIVATOR DEVR_DOSR"/>
    <property type="match status" value="1"/>
</dbReference>
<reference evidence="5 6" key="1">
    <citation type="submission" date="2022-08" db="EMBL/GenBank/DDBJ databases">
        <title>Polyphasic taxonomy analysis of Qipengyuania sp.RS5-5.</title>
        <authorList>
            <person name="Xamxidin M."/>
            <person name="Wu M."/>
        </authorList>
    </citation>
    <scope>NUCLEOTIDE SEQUENCE [LARGE SCALE GENOMIC DNA]</scope>
    <source>
        <strain evidence="5 6">RS5-5</strain>
    </source>
</reference>
<dbReference type="PRINTS" id="PR00038">
    <property type="entry name" value="HTHLUXR"/>
</dbReference>
<gene>
    <name evidence="5" type="ORF">NSO95_08195</name>
</gene>
<keyword evidence="2" id="KW-0238">DNA-binding</keyword>
<dbReference type="Gene3D" id="3.30.450.80">
    <property type="entry name" value="Transcription factor LuxR-like, autoinducer-binding domain"/>
    <property type="match status" value="1"/>
</dbReference>
<dbReference type="CDD" id="cd06170">
    <property type="entry name" value="LuxR_C_like"/>
    <property type="match status" value="1"/>
</dbReference>
<name>A0ABT1XSK9_9SPHN</name>
<evidence type="ECO:0000256" key="1">
    <source>
        <dbReference type="ARBA" id="ARBA00023015"/>
    </source>
</evidence>
<dbReference type="PROSITE" id="PS00622">
    <property type="entry name" value="HTH_LUXR_1"/>
    <property type="match status" value="1"/>
</dbReference>
<keyword evidence="3" id="KW-0804">Transcription</keyword>
<evidence type="ECO:0000259" key="4">
    <source>
        <dbReference type="PROSITE" id="PS50043"/>
    </source>
</evidence>
<dbReference type="InterPro" id="IPR005143">
    <property type="entry name" value="TF_LuxR_autoind-bd_dom"/>
</dbReference>
<accession>A0ABT1XSK9</accession>
<evidence type="ECO:0000313" key="6">
    <source>
        <dbReference type="Proteomes" id="UP001206067"/>
    </source>
</evidence>
<dbReference type="PANTHER" id="PTHR44688:SF16">
    <property type="entry name" value="DNA-BINDING TRANSCRIPTIONAL ACTIVATOR DEVR_DOSR"/>
    <property type="match status" value="1"/>
</dbReference>
<dbReference type="EMBL" id="JANKHH010000004">
    <property type="protein sequence ID" value="MCR2833926.1"/>
    <property type="molecule type" value="Genomic_DNA"/>
</dbReference>
<dbReference type="SUPFAM" id="SSF46894">
    <property type="entry name" value="C-terminal effector domain of the bipartite response regulators"/>
    <property type="match status" value="1"/>
</dbReference>
<dbReference type="InterPro" id="IPR000792">
    <property type="entry name" value="Tscrpt_reg_LuxR_C"/>
</dbReference>
<dbReference type="Pfam" id="PF00196">
    <property type="entry name" value="GerE"/>
    <property type="match status" value="1"/>
</dbReference>
<keyword evidence="6" id="KW-1185">Reference proteome</keyword>
<dbReference type="Pfam" id="PF03472">
    <property type="entry name" value="Autoind_bind"/>
    <property type="match status" value="1"/>
</dbReference>
<feature type="domain" description="HTH luxR-type" evidence="4">
    <location>
        <begin position="170"/>
        <end position="235"/>
    </location>
</feature>
<dbReference type="SMART" id="SM00421">
    <property type="entry name" value="HTH_LUXR"/>
    <property type="match status" value="1"/>
</dbReference>
<evidence type="ECO:0000256" key="3">
    <source>
        <dbReference type="ARBA" id="ARBA00023163"/>
    </source>
</evidence>
<sequence length="239" mass="26935">MEALDVLESRIETFGTLPEVFDFVRDQAIELGFVRMSYHMSPKFDAPISARTVVYTHGFPPEAERLYGNLELRKLDPIPQRTFELGRITYWADAMRDCADRPGVAQFAEAFAAFGLEHGFGIPLFGPRSRDAYASFDFGRPATEEDDAAIVQIRSLSQFAHQRICVLIETSRERPQLSERELEVLQWMARGKSTTDIGTILGISPETVRTYSQRIYLKLKASDRIGAVVKAIKLGLVEA</sequence>
<protein>
    <submittedName>
        <fullName evidence="5">LuxR family transcriptional regulator</fullName>
    </submittedName>
</protein>
<dbReference type="InterPro" id="IPR036388">
    <property type="entry name" value="WH-like_DNA-bd_sf"/>
</dbReference>
<dbReference type="PROSITE" id="PS50043">
    <property type="entry name" value="HTH_LUXR_2"/>
    <property type="match status" value="1"/>
</dbReference>
<evidence type="ECO:0000256" key="2">
    <source>
        <dbReference type="ARBA" id="ARBA00023125"/>
    </source>
</evidence>
<dbReference type="SUPFAM" id="SSF75516">
    <property type="entry name" value="Pheromone-binding domain of LuxR-like quorum-sensing transcription factors"/>
    <property type="match status" value="1"/>
</dbReference>
<proteinExistence type="predicted"/>